<sequence>MFKTIMVPIDLAHKDKQTRALQCGADLARLYSAQIVYVGVTAETPGSLGHNPSEYNEKLSAFAAAEGESHGIEASGHMELSHDPTSDMDDCLLRAIDTTGADLVVMASHIPGLSDYIWPSNGGKVAAHAKVSVMVVRG</sequence>
<evidence type="ECO:0000259" key="2">
    <source>
        <dbReference type="Pfam" id="PF00582"/>
    </source>
</evidence>
<dbReference type="InterPro" id="IPR014729">
    <property type="entry name" value="Rossmann-like_a/b/a_fold"/>
</dbReference>
<keyword evidence="4" id="KW-1185">Reference proteome</keyword>
<dbReference type="RefSeq" id="WP_090029886.1">
    <property type="nucleotide sequence ID" value="NZ_FNEB01000010.1"/>
</dbReference>
<dbReference type="Pfam" id="PF00582">
    <property type="entry name" value="Usp"/>
    <property type="match status" value="1"/>
</dbReference>
<name>A0A1G8RUL0_9RHOB</name>
<dbReference type="InterPro" id="IPR006016">
    <property type="entry name" value="UspA"/>
</dbReference>
<dbReference type="Proteomes" id="UP000199340">
    <property type="component" value="Unassembled WGS sequence"/>
</dbReference>
<dbReference type="Gene3D" id="3.40.50.620">
    <property type="entry name" value="HUPs"/>
    <property type="match status" value="1"/>
</dbReference>
<reference evidence="3 4" key="1">
    <citation type="submission" date="2016-10" db="EMBL/GenBank/DDBJ databases">
        <authorList>
            <person name="de Groot N.N."/>
        </authorList>
    </citation>
    <scope>NUCLEOTIDE SEQUENCE [LARGE SCALE GENOMIC DNA]</scope>
    <source>
        <strain evidence="3 4">DSM 28010</strain>
    </source>
</reference>
<accession>A0A1G8RUL0</accession>
<dbReference type="EMBL" id="FNEB01000010">
    <property type="protein sequence ID" value="SDJ20691.1"/>
    <property type="molecule type" value="Genomic_DNA"/>
</dbReference>
<dbReference type="STRING" id="490829.SAMN05421850_11016"/>
<proteinExistence type="inferred from homology"/>
<organism evidence="3 4">
    <name type="scientific">Lutimaribacter saemankumensis</name>
    <dbReference type="NCBI Taxonomy" id="490829"/>
    <lineage>
        <taxon>Bacteria</taxon>
        <taxon>Pseudomonadati</taxon>
        <taxon>Pseudomonadota</taxon>
        <taxon>Alphaproteobacteria</taxon>
        <taxon>Rhodobacterales</taxon>
        <taxon>Roseobacteraceae</taxon>
        <taxon>Lutimaribacter</taxon>
    </lineage>
</organism>
<dbReference type="SUPFAM" id="SSF52402">
    <property type="entry name" value="Adenine nucleotide alpha hydrolases-like"/>
    <property type="match status" value="1"/>
</dbReference>
<comment type="similarity">
    <text evidence="1">Belongs to the universal stress protein A family.</text>
</comment>
<protein>
    <submittedName>
        <fullName evidence="3">Nucleotide-binding universal stress protein, UspA family</fullName>
    </submittedName>
</protein>
<evidence type="ECO:0000313" key="4">
    <source>
        <dbReference type="Proteomes" id="UP000199340"/>
    </source>
</evidence>
<dbReference type="OrthoDB" id="9792500at2"/>
<dbReference type="CDD" id="cd00293">
    <property type="entry name" value="USP-like"/>
    <property type="match status" value="1"/>
</dbReference>
<evidence type="ECO:0000256" key="1">
    <source>
        <dbReference type="ARBA" id="ARBA00008791"/>
    </source>
</evidence>
<dbReference type="PRINTS" id="PR01438">
    <property type="entry name" value="UNVRSLSTRESS"/>
</dbReference>
<dbReference type="InterPro" id="IPR006015">
    <property type="entry name" value="Universal_stress_UspA"/>
</dbReference>
<evidence type="ECO:0000313" key="3">
    <source>
        <dbReference type="EMBL" id="SDJ20691.1"/>
    </source>
</evidence>
<feature type="domain" description="UspA" evidence="2">
    <location>
        <begin position="1"/>
        <end position="137"/>
    </location>
</feature>
<dbReference type="AlphaFoldDB" id="A0A1G8RUL0"/>
<gene>
    <name evidence="3" type="ORF">SAMN05421850_11016</name>
</gene>